<dbReference type="EMBL" id="AP009389">
    <property type="protein sequence ID" value="BAF59553.1"/>
    <property type="molecule type" value="Genomic_DNA"/>
</dbReference>
<proteinExistence type="predicted"/>
<dbReference type="PANTHER" id="PTHR43124:SF3">
    <property type="entry name" value="CHLORAMPHENICOL EFFLUX PUMP RV0191"/>
    <property type="match status" value="1"/>
</dbReference>
<accession>A5D2G8</accession>
<feature type="transmembrane region" description="Helical" evidence="7">
    <location>
        <begin position="196"/>
        <end position="217"/>
    </location>
</feature>
<dbReference type="CDD" id="cd17474">
    <property type="entry name" value="MFS_YfmO_like"/>
    <property type="match status" value="1"/>
</dbReference>
<feature type="transmembrane region" description="Helical" evidence="7">
    <location>
        <begin position="354"/>
        <end position="374"/>
    </location>
</feature>
<keyword evidence="5 7" id="KW-1133">Transmembrane helix</keyword>
<protein>
    <submittedName>
        <fullName evidence="9">Arabinose efflux permease</fullName>
    </submittedName>
</protein>
<dbReference type="GO" id="GO:0005886">
    <property type="term" value="C:plasma membrane"/>
    <property type="evidence" value="ECO:0007669"/>
    <property type="project" value="UniProtKB-SubCell"/>
</dbReference>
<dbReference type="InterPro" id="IPR036259">
    <property type="entry name" value="MFS_trans_sf"/>
</dbReference>
<dbReference type="InterPro" id="IPR020846">
    <property type="entry name" value="MFS_dom"/>
</dbReference>
<evidence type="ECO:0000256" key="2">
    <source>
        <dbReference type="ARBA" id="ARBA00022448"/>
    </source>
</evidence>
<dbReference type="PROSITE" id="PS00216">
    <property type="entry name" value="SUGAR_TRANSPORT_1"/>
    <property type="match status" value="1"/>
</dbReference>
<evidence type="ECO:0000259" key="8">
    <source>
        <dbReference type="PROSITE" id="PS50850"/>
    </source>
</evidence>
<dbReference type="InterPro" id="IPR005829">
    <property type="entry name" value="Sugar_transporter_CS"/>
</dbReference>
<dbReference type="STRING" id="370438.PTH_1371"/>
<reference evidence="10" key="1">
    <citation type="journal article" date="2008" name="Genome Res.">
        <title>The genome of Pelotomaculum thermopropionicum reveals niche-associated evolution in anaerobic microbiota.</title>
        <authorList>
            <person name="Kosaka T."/>
            <person name="Kato S."/>
            <person name="Shimoyama T."/>
            <person name="Ishii S."/>
            <person name="Abe T."/>
            <person name="Watanabe K."/>
        </authorList>
    </citation>
    <scope>NUCLEOTIDE SEQUENCE [LARGE SCALE GENOMIC DNA]</scope>
    <source>
        <strain evidence="10">DSM 13744 / JCM 10971 / SI</strain>
    </source>
</reference>
<evidence type="ECO:0000313" key="10">
    <source>
        <dbReference type="Proteomes" id="UP000006556"/>
    </source>
</evidence>
<feature type="transmembrane region" description="Helical" evidence="7">
    <location>
        <begin position="26"/>
        <end position="47"/>
    </location>
</feature>
<dbReference type="PROSITE" id="PS50850">
    <property type="entry name" value="MFS"/>
    <property type="match status" value="1"/>
</dbReference>
<dbReference type="Proteomes" id="UP000006556">
    <property type="component" value="Chromosome"/>
</dbReference>
<name>A5D2G8_PELTS</name>
<keyword evidence="10" id="KW-1185">Reference proteome</keyword>
<dbReference type="Pfam" id="PF07690">
    <property type="entry name" value="MFS_1"/>
    <property type="match status" value="1"/>
</dbReference>
<feature type="transmembrane region" description="Helical" evidence="7">
    <location>
        <begin position="266"/>
        <end position="284"/>
    </location>
</feature>
<dbReference type="eggNOG" id="COG2814">
    <property type="taxonomic scope" value="Bacteria"/>
</dbReference>
<dbReference type="Gene3D" id="1.20.1250.20">
    <property type="entry name" value="MFS general substrate transporter like domains"/>
    <property type="match status" value="1"/>
</dbReference>
<comment type="subcellular location">
    <subcellularLocation>
        <location evidence="1">Cell membrane</location>
        <topology evidence="1">Multi-pass membrane protein</topology>
    </subcellularLocation>
</comment>
<feature type="transmembrane region" description="Helical" evidence="7">
    <location>
        <begin position="290"/>
        <end position="312"/>
    </location>
</feature>
<dbReference type="SUPFAM" id="SSF103473">
    <property type="entry name" value="MFS general substrate transporter"/>
    <property type="match status" value="1"/>
</dbReference>
<evidence type="ECO:0000256" key="6">
    <source>
        <dbReference type="ARBA" id="ARBA00023136"/>
    </source>
</evidence>
<evidence type="ECO:0000256" key="4">
    <source>
        <dbReference type="ARBA" id="ARBA00022692"/>
    </source>
</evidence>
<keyword evidence="2" id="KW-0813">Transport</keyword>
<dbReference type="InterPro" id="IPR050189">
    <property type="entry name" value="MFS_Efflux_Transporters"/>
</dbReference>
<evidence type="ECO:0000256" key="1">
    <source>
        <dbReference type="ARBA" id="ARBA00004651"/>
    </source>
</evidence>
<feature type="transmembrane region" description="Helical" evidence="7">
    <location>
        <begin position="237"/>
        <end position="257"/>
    </location>
</feature>
<feature type="transmembrane region" description="Helical" evidence="7">
    <location>
        <begin position="56"/>
        <end position="78"/>
    </location>
</feature>
<gene>
    <name evidence="9" type="primary">AraJ</name>
    <name evidence="9" type="ordered locus">PTH_1371</name>
</gene>
<organism evidence="9 10">
    <name type="scientific">Pelotomaculum thermopropionicum (strain DSM 13744 / JCM 10971 / SI)</name>
    <dbReference type="NCBI Taxonomy" id="370438"/>
    <lineage>
        <taxon>Bacteria</taxon>
        <taxon>Bacillati</taxon>
        <taxon>Bacillota</taxon>
        <taxon>Clostridia</taxon>
        <taxon>Eubacteriales</taxon>
        <taxon>Desulfotomaculaceae</taxon>
        <taxon>Pelotomaculum</taxon>
    </lineage>
</organism>
<keyword evidence="4 7" id="KW-0812">Transmembrane</keyword>
<evidence type="ECO:0000256" key="3">
    <source>
        <dbReference type="ARBA" id="ARBA00022475"/>
    </source>
</evidence>
<feature type="domain" description="Major facilitator superfamily (MFS) profile" evidence="8">
    <location>
        <begin position="1"/>
        <end position="378"/>
    </location>
</feature>
<dbReference type="GO" id="GO:0022857">
    <property type="term" value="F:transmembrane transporter activity"/>
    <property type="evidence" value="ECO:0007669"/>
    <property type="project" value="InterPro"/>
</dbReference>
<dbReference type="InterPro" id="IPR011701">
    <property type="entry name" value="MFS"/>
</dbReference>
<dbReference type="AlphaFoldDB" id="A5D2G8"/>
<feature type="transmembrane region" description="Helical" evidence="7">
    <location>
        <begin position="324"/>
        <end position="348"/>
    </location>
</feature>
<evidence type="ECO:0000313" key="9">
    <source>
        <dbReference type="EMBL" id="BAF59553.1"/>
    </source>
</evidence>
<dbReference type="HOGENOM" id="CLU_001265_10_6_9"/>
<keyword evidence="3" id="KW-1003">Cell membrane</keyword>
<evidence type="ECO:0000256" key="5">
    <source>
        <dbReference type="ARBA" id="ARBA00022989"/>
    </source>
</evidence>
<dbReference type="PANTHER" id="PTHR43124">
    <property type="entry name" value="PURINE EFFLUX PUMP PBUE"/>
    <property type="match status" value="1"/>
</dbReference>
<evidence type="ECO:0000256" key="7">
    <source>
        <dbReference type="SAM" id="Phobius"/>
    </source>
</evidence>
<keyword evidence="6 7" id="KW-0472">Membrane</keyword>
<sequence length="401" mass="42733">MVLGNSMIIPVLPDIRNALNLNQVEVSLIITLFSLPAGITIPVAGFLSDRYGRKNVIIPALIAYGTGGVIAALAPVFLANKAFPLILAGRVVQGIGAAGTAPIAMTLCGDIFQGKERSRSLGAIESSNGLGKVISPVLGSAVGLISWYAAFAFFPAVVIPVIIAVWLIVREPESVNRQQKIKEYFKSFKETVKNRAGLLLASYLSGAAVLMILFGVLFFLSEYLEQRFGLDGIKKGIVLSVPVLFMSITSFITGFIIKKKKTLMKLTTVAGLATITIPLSLLPFTSSQVAYLIAFSLTGVGAGMVLPCLNMLVTSAAPTEERGLVTSLYGSVRFFGVAFGPPACGFLMTRSTGLLFWSSAALSLLACLFVLMLLKTQGRTEEQKKGNLFIFSPAVARKPLK</sequence>
<feature type="transmembrane region" description="Helical" evidence="7">
    <location>
        <begin position="145"/>
        <end position="169"/>
    </location>
</feature>
<dbReference type="KEGG" id="pth:PTH_1371"/>